<accession>A0A225DYR1</accession>
<feature type="transmembrane region" description="Helical" evidence="1">
    <location>
        <begin position="83"/>
        <end position="100"/>
    </location>
</feature>
<evidence type="ECO:0000313" key="3">
    <source>
        <dbReference type="Proteomes" id="UP000214646"/>
    </source>
</evidence>
<reference evidence="3" key="1">
    <citation type="submission" date="2017-06" db="EMBL/GenBank/DDBJ databases">
        <title>Genome analysis of Fimbriiglobus ruber SP5, the first member of the order Planctomycetales with confirmed chitinolytic capability.</title>
        <authorList>
            <person name="Ravin N.V."/>
            <person name="Rakitin A.L."/>
            <person name="Ivanova A.A."/>
            <person name="Beletsky A.V."/>
            <person name="Kulichevskaya I.S."/>
            <person name="Mardanov A.V."/>
            <person name="Dedysh S.N."/>
        </authorList>
    </citation>
    <scope>NUCLEOTIDE SEQUENCE [LARGE SCALE GENOMIC DNA]</scope>
    <source>
        <strain evidence="3">SP5</strain>
    </source>
</reference>
<protein>
    <submittedName>
        <fullName evidence="2">Uncharacterized protein</fullName>
    </submittedName>
</protein>
<dbReference type="Proteomes" id="UP000214646">
    <property type="component" value="Unassembled WGS sequence"/>
</dbReference>
<comment type="caution">
    <text evidence="2">The sequence shown here is derived from an EMBL/GenBank/DDBJ whole genome shotgun (WGS) entry which is preliminary data.</text>
</comment>
<keyword evidence="1" id="KW-0472">Membrane</keyword>
<dbReference type="AlphaFoldDB" id="A0A225DYR1"/>
<keyword evidence="1" id="KW-0812">Transmembrane</keyword>
<keyword evidence="1" id="KW-1133">Transmembrane helix</keyword>
<gene>
    <name evidence="2" type="ORF">FRUB_00180</name>
</gene>
<feature type="transmembrane region" description="Helical" evidence="1">
    <location>
        <begin position="161"/>
        <end position="188"/>
    </location>
</feature>
<dbReference type="EMBL" id="NIDE01000001">
    <property type="protein sequence ID" value="OWK46481.1"/>
    <property type="molecule type" value="Genomic_DNA"/>
</dbReference>
<evidence type="ECO:0000256" key="1">
    <source>
        <dbReference type="SAM" id="Phobius"/>
    </source>
</evidence>
<sequence>MEFDLHPNFYSQFALGYQFLPPGLKTVVFLVKLIVEWFLSRFALPLEIWLRSEWGTRAISLLQLLQMIGLGMMGLAIGKLDLFLALFWCGGAGLAVYRFWESRKAESTQKRAGLPVERHSYWAGEPVLWARIAQYVARKRWRVGKWITEESVARFLEPATALVFALFFGWLCPLFGYVMCCSALALLVKRHLIHMRHVNMERDQADALVLAQYMGRSRGDPKGASHIRHVVRLAPAPFALPVDPRTVTSRNVPPSPAPGTEWIADWLPETNGEAPPSPPIPVKIKVPCPKCGQSLKTSSQTAGHKGKCPKCGERFLVGKS</sequence>
<feature type="transmembrane region" description="Helical" evidence="1">
    <location>
        <begin position="58"/>
        <end position="77"/>
    </location>
</feature>
<name>A0A225DYR1_9BACT</name>
<organism evidence="2 3">
    <name type="scientific">Fimbriiglobus ruber</name>
    <dbReference type="NCBI Taxonomy" id="1908690"/>
    <lineage>
        <taxon>Bacteria</taxon>
        <taxon>Pseudomonadati</taxon>
        <taxon>Planctomycetota</taxon>
        <taxon>Planctomycetia</taxon>
        <taxon>Gemmatales</taxon>
        <taxon>Gemmataceae</taxon>
        <taxon>Fimbriiglobus</taxon>
    </lineage>
</organism>
<proteinExistence type="predicted"/>
<keyword evidence="3" id="KW-1185">Reference proteome</keyword>
<evidence type="ECO:0000313" key="2">
    <source>
        <dbReference type="EMBL" id="OWK46481.1"/>
    </source>
</evidence>